<evidence type="ECO:0000313" key="9">
    <source>
        <dbReference type="EMBL" id="NWE14720.1"/>
    </source>
</evidence>
<dbReference type="InterPro" id="IPR003474">
    <property type="entry name" value="Glcn_transporter"/>
</dbReference>
<feature type="transmembrane region" description="Helical" evidence="8">
    <location>
        <begin position="9"/>
        <end position="26"/>
    </location>
</feature>
<keyword evidence="2" id="KW-0813">Transport</keyword>
<dbReference type="RefSeq" id="WP_177042845.1">
    <property type="nucleotide sequence ID" value="NZ_JACAOQ010000041.1"/>
</dbReference>
<evidence type="ECO:0000256" key="3">
    <source>
        <dbReference type="ARBA" id="ARBA00022475"/>
    </source>
</evidence>
<accession>A0A7Y8K4W8</accession>
<gene>
    <name evidence="9" type="ORF">HX822_17395</name>
    <name evidence="10" type="ORF">HX828_11725</name>
</gene>
<sequence length="451" mass="47371">MFGLSHDTYLLLDAVVTIIGLIVLITRFKVHPFLALIIAAGFLGLTSGMPVDKIIKAFQDGFGGVLGFVGIILALGTMLGKMMADSGGADQIAQTLVRAFGKEKVQWAMMFAAFLVGIPLFFEIGFVLLIPLVFIVARRTGVSLIKIGIPLLAGLSAVHGLVPPHPGPLLAIGVFGADIGKTILYGLIVALPTAIIAGPLYGSFIAKYIPGNPSQELVDQLASEQPESKTLPSFSITLITVLLPVFLMLLKTFADVALPDGHVIRNWMDMIGHPITALLLALLLSLYTFGHRQGIGSKQILKLLDASLAPTAAIILIIGAGGGFKQMLVTSGVGDVIGHMAVTAQINPILLAWLVAAVIRVATGSATVATITGAGIVVPVVGMIPGVNRELLVLATGAGSLVLSHVNDAGFWLVKQYFNMTVAETFKTWTAMETILSVVALGFIMLLSLVV</sequence>
<name>A0A7Y8K4W8_9PSED</name>
<dbReference type="EMBL" id="JACARG010000036">
    <property type="protein sequence ID" value="NWE14720.1"/>
    <property type="molecule type" value="Genomic_DNA"/>
</dbReference>
<evidence type="ECO:0000313" key="10">
    <source>
        <dbReference type="EMBL" id="NWE76227.1"/>
    </source>
</evidence>
<protein>
    <submittedName>
        <fullName evidence="10">GntP family permease</fullName>
    </submittedName>
</protein>
<feature type="transmembrane region" description="Helical" evidence="8">
    <location>
        <begin position="426"/>
        <end position="450"/>
    </location>
</feature>
<evidence type="ECO:0000256" key="8">
    <source>
        <dbReference type="SAM" id="Phobius"/>
    </source>
</evidence>
<comment type="similarity">
    <text evidence="7">Belongs to the GntP permease family.</text>
</comment>
<keyword evidence="4 8" id="KW-0812">Transmembrane</keyword>
<dbReference type="Pfam" id="PF02447">
    <property type="entry name" value="GntP_permease"/>
    <property type="match status" value="1"/>
</dbReference>
<feature type="transmembrane region" description="Helical" evidence="8">
    <location>
        <begin position="61"/>
        <end position="80"/>
    </location>
</feature>
<feature type="transmembrane region" description="Helical" evidence="8">
    <location>
        <begin position="301"/>
        <end position="324"/>
    </location>
</feature>
<comment type="caution">
    <text evidence="10">The sequence shown here is derived from an EMBL/GenBank/DDBJ whole genome shotgun (WGS) entry which is preliminary data.</text>
</comment>
<keyword evidence="3" id="KW-1003">Cell membrane</keyword>
<feature type="transmembrane region" description="Helical" evidence="8">
    <location>
        <begin position="144"/>
        <end position="162"/>
    </location>
</feature>
<evidence type="ECO:0000256" key="7">
    <source>
        <dbReference type="ARBA" id="ARBA00049663"/>
    </source>
</evidence>
<dbReference type="EMBL" id="JACARF010000013">
    <property type="protein sequence ID" value="NWE76227.1"/>
    <property type="molecule type" value="Genomic_DNA"/>
</dbReference>
<evidence type="ECO:0000256" key="4">
    <source>
        <dbReference type="ARBA" id="ARBA00022692"/>
    </source>
</evidence>
<reference evidence="11 12" key="1">
    <citation type="submission" date="2020-04" db="EMBL/GenBank/DDBJ databases">
        <title>Molecular characterization of pseudomonads from Agaricus bisporus reveal novel blotch 2 pathogens in Western Europe.</title>
        <authorList>
            <person name="Taparia T."/>
            <person name="Krijger M."/>
            <person name="Haynes E."/>
            <person name="Elpinstone J.G."/>
            <person name="Noble R."/>
            <person name="Van Der Wolf J."/>
        </authorList>
    </citation>
    <scope>NUCLEOTIDE SEQUENCE [LARGE SCALE GENOMIC DNA]</scope>
    <source>
        <strain evidence="10 12">IPO3781</strain>
        <strain evidence="9 11">IPO3782</strain>
    </source>
</reference>
<dbReference type="PANTHER" id="PTHR30354:SF22">
    <property type="entry name" value="HIGH-AFFINITY GLUCONATE TRANSPORTER"/>
    <property type="match status" value="1"/>
</dbReference>
<dbReference type="GO" id="GO:0015128">
    <property type="term" value="F:gluconate transmembrane transporter activity"/>
    <property type="evidence" value="ECO:0007669"/>
    <property type="project" value="InterPro"/>
</dbReference>
<feature type="transmembrane region" description="Helical" evidence="8">
    <location>
        <begin position="366"/>
        <end position="385"/>
    </location>
</feature>
<evidence type="ECO:0000313" key="11">
    <source>
        <dbReference type="Proteomes" id="UP000531950"/>
    </source>
</evidence>
<proteinExistence type="inferred from homology"/>
<dbReference type="Proteomes" id="UP000531950">
    <property type="component" value="Unassembled WGS sequence"/>
</dbReference>
<evidence type="ECO:0000256" key="5">
    <source>
        <dbReference type="ARBA" id="ARBA00022989"/>
    </source>
</evidence>
<feature type="transmembrane region" description="Helical" evidence="8">
    <location>
        <begin position="107"/>
        <end position="137"/>
    </location>
</feature>
<comment type="subcellular location">
    <subcellularLocation>
        <location evidence="1">Cell membrane</location>
        <topology evidence="1">Multi-pass membrane protein</topology>
    </subcellularLocation>
</comment>
<keyword evidence="5 8" id="KW-1133">Transmembrane helix</keyword>
<feature type="transmembrane region" description="Helical" evidence="8">
    <location>
        <begin position="230"/>
        <end position="250"/>
    </location>
</feature>
<evidence type="ECO:0000256" key="2">
    <source>
        <dbReference type="ARBA" id="ARBA00022448"/>
    </source>
</evidence>
<dbReference type="NCBIfam" id="TIGR00791">
    <property type="entry name" value="gntP"/>
    <property type="match status" value="1"/>
</dbReference>
<keyword evidence="6 8" id="KW-0472">Membrane</keyword>
<feature type="transmembrane region" description="Helical" evidence="8">
    <location>
        <begin position="336"/>
        <end position="359"/>
    </location>
</feature>
<feature type="transmembrane region" description="Helical" evidence="8">
    <location>
        <begin position="182"/>
        <end position="209"/>
    </location>
</feature>
<dbReference type="GO" id="GO:0005886">
    <property type="term" value="C:plasma membrane"/>
    <property type="evidence" value="ECO:0007669"/>
    <property type="project" value="UniProtKB-SubCell"/>
</dbReference>
<dbReference type="PANTHER" id="PTHR30354">
    <property type="entry name" value="GNT FAMILY GLUCONATE TRANSPORTER"/>
    <property type="match status" value="1"/>
</dbReference>
<evidence type="ECO:0000313" key="12">
    <source>
        <dbReference type="Proteomes" id="UP000537188"/>
    </source>
</evidence>
<evidence type="ECO:0000256" key="6">
    <source>
        <dbReference type="ARBA" id="ARBA00023136"/>
    </source>
</evidence>
<feature type="transmembrane region" description="Helical" evidence="8">
    <location>
        <begin position="270"/>
        <end position="289"/>
    </location>
</feature>
<dbReference type="Proteomes" id="UP000537188">
    <property type="component" value="Unassembled WGS sequence"/>
</dbReference>
<dbReference type="PIRSF" id="PIRSF002746">
    <property type="entry name" value="Gluconate_transporter"/>
    <property type="match status" value="1"/>
</dbReference>
<organism evidence="10 12">
    <name type="scientific">Pseudomonas yamanorum</name>
    <dbReference type="NCBI Taxonomy" id="515393"/>
    <lineage>
        <taxon>Bacteria</taxon>
        <taxon>Pseudomonadati</taxon>
        <taxon>Pseudomonadota</taxon>
        <taxon>Gammaproteobacteria</taxon>
        <taxon>Pseudomonadales</taxon>
        <taxon>Pseudomonadaceae</taxon>
        <taxon>Pseudomonas</taxon>
    </lineage>
</organism>
<dbReference type="AlphaFoldDB" id="A0A7Y8K4W8"/>
<evidence type="ECO:0000256" key="1">
    <source>
        <dbReference type="ARBA" id="ARBA00004651"/>
    </source>
</evidence>
<feature type="transmembrane region" description="Helical" evidence="8">
    <location>
        <begin position="32"/>
        <end position="49"/>
    </location>
</feature>